<sequence length="82" mass="8731">MEKFDLIKHNKKMFNFTKNAAKGTYPSKKVAKIGSIIGTIIGAVLVLIGVVSSLLGSSWGVGSMIAGIISIISNILNLNRIK</sequence>
<dbReference type="Proteomes" id="UP000294545">
    <property type="component" value="Unassembled WGS sequence"/>
</dbReference>
<dbReference type="RefSeq" id="WP_132280394.1">
    <property type="nucleotide sequence ID" value="NZ_SMGQ01000011.1"/>
</dbReference>
<feature type="transmembrane region" description="Helical" evidence="1">
    <location>
        <begin position="30"/>
        <end position="51"/>
    </location>
</feature>
<comment type="caution">
    <text evidence="2">The sequence shown here is derived from an EMBL/GenBank/DDBJ whole genome shotgun (WGS) entry which is preliminary data.</text>
</comment>
<name>A0A4R1MYC6_9FIRM</name>
<keyword evidence="1" id="KW-0472">Membrane</keyword>
<dbReference type="AlphaFoldDB" id="A0A4R1MYC6"/>
<evidence type="ECO:0000256" key="1">
    <source>
        <dbReference type="SAM" id="Phobius"/>
    </source>
</evidence>
<feature type="transmembrane region" description="Helical" evidence="1">
    <location>
        <begin position="57"/>
        <end position="76"/>
    </location>
</feature>
<gene>
    <name evidence="2" type="ORF">EDC19_0635</name>
</gene>
<keyword evidence="1" id="KW-0812">Transmembrane</keyword>
<dbReference type="EMBL" id="SMGQ01000011">
    <property type="protein sequence ID" value="TCK98216.1"/>
    <property type="molecule type" value="Genomic_DNA"/>
</dbReference>
<protein>
    <submittedName>
        <fullName evidence="2">Uncharacterized protein</fullName>
    </submittedName>
</protein>
<evidence type="ECO:0000313" key="3">
    <source>
        <dbReference type="Proteomes" id="UP000294545"/>
    </source>
</evidence>
<accession>A0A4R1MYC6</accession>
<evidence type="ECO:0000313" key="2">
    <source>
        <dbReference type="EMBL" id="TCK98216.1"/>
    </source>
</evidence>
<keyword evidence="1" id="KW-1133">Transmembrane helix</keyword>
<reference evidence="2 3" key="1">
    <citation type="submission" date="2019-03" db="EMBL/GenBank/DDBJ databases">
        <title>Genomic Encyclopedia of Type Strains, Phase IV (KMG-IV): sequencing the most valuable type-strain genomes for metagenomic binning, comparative biology and taxonomic classification.</title>
        <authorList>
            <person name="Goeker M."/>
        </authorList>
    </citation>
    <scope>NUCLEOTIDE SEQUENCE [LARGE SCALE GENOMIC DNA]</scope>
    <source>
        <strain evidence="2 3">DSM 24176</strain>
    </source>
</reference>
<keyword evidence="3" id="KW-1185">Reference proteome</keyword>
<organism evidence="2 3">
    <name type="scientific">Natranaerovirga hydrolytica</name>
    <dbReference type="NCBI Taxonomy" id="680378"/>
    <lineage>
        <taxon>Bacteria</taxon>
        <taxon>Bacillati</taxon>
        <taxon>Bacillota</taxon>
        <taxon>Clostridia</taxon>
        <taxon>Lachnospirales</taxon>
        <taxon>Natranaerovirgaceae</taxon>
        <taxon>Natranaerovirga</taxon>
    </lineage>
</organism>
<proteinExistence type="predicted"/>